<dbReference type="AlphaFoldDB" id="A0A3M7SB67"/>
<accession>A0A3M7SB67</accession>
<protein>
    <submittedName>
        <fullName evidence="1">Uncharacterized protein</fullName>
    </submittedName>
</protein>
<reference evidence="1 2" key="1">
    <citation type="journal article" date="2018" name="Sci. Rep.">
        <title>Genomic signatures of local adaptation to the degree of environmental predictability in rotifers.</title>
        <authorList>
            <person name="Franch-Gras L."/>
            <person name="Hahn C."/>
            <person name="Garcia-Roger E.M."/>
            <person name="Carmona M.J."/>
            <person name="Serra M."/>
            <person name="Gomez A."/>
        </authorList>
    </citation>
    <scope>NUCLEOTIDE SEQUENCE [LARGE SCALE GENOMIC DNA]</scope>
    <source>
        <strain evidence="1">HYR1</strain>
    </source>
</reference>
<comment type="caution">
    <text evidence="1">The sequence shown here is derived from an EMBL/GenBank/DDBJ whole genome shotgun (WGS) entry which is preliminary data.</text>
</comment>
<organism evidence="1 2">
    <name type="scientific">Brachionus plicatilis</name>
    <name type="common">Marine rotifer</name>
    <name type="synonym">Brachionus muelleri</name>
    <dbReference type="NCBI Taxonomy" id="10195"/>
    <lineage>
        <taxon>Eukaryota</taxon>
        <taxon>Metazoa</taxon>
        <taxon>Spiralia</taxon>
        <taxon>Gnathifera</taxon>
        <taxon>Rotifera</taxon>
        <taxon>Eurotatoria</taxon>
        <taxon>Monogononta</taxon>
        <taxon>Pseudotrocha</taxon>
        <taxon>Ploima</taxon>
        <taxon>Brachionidae</taxon>
        <taxon>Brachionus</taxon>
    </lineage>
</organism>
<evidence type="ECO:0000313" key="2">
    <source>
        <dbReference type="Proteomes" id="UP000276133"/>
    </source>
</evidence>
<dbReference type="Proteomes" id="UP000276133">
    <property type="component" value="Unassembled WGS sequence"/>
</dbReference>
<keyword evidence="2" id="KW-1185">Reference proteome</keyword>
<sequence length="77" mass="8866">MSFFFNLGAMTIKSLKNYFTFNDYTSPMIADMSEIGHETNSPAIHFVNDTGNSARLISQQKQNYNLGYLFWPLFAEK</sequence>
<gene>
    <name evidence="1" type="ORF">BpHYR1_008437</name>
</gene>
<name>A0A3M7SB67_BRAPC</name>
<proteinExistence type="predicted"/>
<dbReference type="EMBL" id="REGN01001707">
    <property type="protein sequence ID" value="RNA33053.1"/>
    <property type="molecule type" value="Genomic_DNA"/>
</dbReference>
<evidence type="ECO:0000313" key="1">
    <source>
        <dbReference type="EMBL" id="RNA33053.1"/>
    </source>
</evidence>